<evidence type="ECO:0000313" key="1">
    <source>
        <dbReference type="EMBL" id="SEL48475.1"/>
    </source>
</evidence>
<name>A0A1H7QLI9_9GAMM</name>
<organism evidence="1 2">
    <name type="scientific">Colwellia chukchiensis</name>
    <dbReference type="NCBI Taxonomy" id="641665"/>
    <lineage>
        <taxon>Bacteria</taxon>
        <taxon>Pseudomonadati</taxon>
        <taxon>Pseudomonadota</taxon>
        <taxon>Gammaproteobacteria</taxon>
        <taxon>Alteromonadales</taxon>
        <taxon>Colwelliaceae</taxon>
        <taxon>Colwellia</taxon>
    </lineage>
</organism>
<protein>
    <submittedName>
        <fullName evidence="1">GreA/GreB family elongation factor</fullName>
    </submittedName>
</protein>
<dbReference type="RefSeq" id="WP_233144014.1">
    <property type="nucleotide sequence ID" value="NZ_FOBI01000012.1"/>
</dbReference>
<dbReference type="GO" id="GO:0003677">
    <property type="term" value="F:DNA binding"/>
    <property type="evidence" value="ECO:0007669"/>
    <property type="project" value="InterPro"/>
</dbReference>
<dbReference type="AlphaFoldDB" id="A0A1H7QLI9"/>
<evidence type="ECO:0000313" key="2">
    <source>
        <dbReference type="Proteomes" id="UP000199297"/>
    </source>
</evidence>
<dbReference type="Proteomes" id="UP000199297">
    <property type="component" value="Unassembled WGS sequence"/>
</dbReference>
<dbReference type="Gene3D" id="3.10.50.30">
    <property type="entry name" value="Transcription elongation factor, GreA/GreB, C-terminal domain"/>
    <property type="match status" value="1"/>
</dbReference>
<reference evidence="2" key="1">
    <citation type="submission" date="2016-10" db="EMBL/GenBank/DDBJ databases">
        <authorList>
            <person name="Varghese N."/>
            <person name="Submissions S."/>
        </authorList>
    </citation>
    <scope>NUCLEOTIDE SEQUENCE [LARGE SCALE GENOMIC DNA]</scope>
    <source>
        <strain evidence="2">CGMCC 1.9127</strain>
    </source>
</reference>
<dbReference type="GO" id="GO:0003746">
    <property type="term" value="F:translation elongation factor activity"/>
    <property type="evidence" value="ECO:0007669"/>
    <property type="project" value="UniProtKB-KW"/>
</dbReference>
<gene>
    <name evidence="1" type="ORF">SAMN05216262_11212</name>
</gene>
<accession>A0A1H7QLI9</accession>
<sequence>MVEICAQLTQELQLAVAAANQAHQGAIDDQSVAETQYDTLAIEQSYLAQGQSQRVAKIRQAIDILTSFQQRLALAQAEQELTVKVGSLVQLAQDKAKQHWYFIVPVAGGYRCQLTQQSSCYKITLLTPQSPMGAALLAQSLDDDVTLTVVGKTTTDYLCAIE</sequence>
<dbReference type="EMBL" id="FOBI01000012">
    <property type="protein sequence ID" value="SEL48475.1"/>
    <property type="molecule type" value="Genomic_DNA"/>
</dbReference>
<dbReference type="InterPro" id="IPR036953">
    <property type="entry name" value="GreA/GreB_C_sf"/>
</dbReference>
<keyword evidence="2" id="KW-1185">Reference proteome</keyword>
<keyword evidence="1" id="KW-0648">Protein biosynthesis</keyword>
<dbReference type="GO" id="GO:0032784">
    <property type="term" value="P:regulation of DNA-templated transcription elongation"/>
    <property type="evidence" value="ECO:0007669"/>
    <property type="project" value="InterPro"/>
</dbReference>
<proteinExistence type="predicted"/>
<keyword evidence="1" id="KW-0251">Elongation factor</keyword>
<dbReference type="STRING" id="641665.GCA_002104455_01052"/>